<sequence>MEIVLVKEKETPSTWRFKENKQDHPMTIYLTKEQVKELGSPESIKVTITAV</sequence>
<organism evidence="1">
    <name type="scientific">marine sediment metagenome</name>
    <dbReference type="NCBI Taxonomy" id="412755"/>
    <lineage>
        <taxon>unclassified sequences</taxon>
        <taxon>metagenomes</taxon>
        <taxon>ecological metagenomes</taxon>
    </lineage>
</organism>
<reference evidence="1" key="1">
    <citation type="journal article" date="2014" name="Front. Microbiol.">
        <title>High frequency of phylogenetically diverse reductive dehalogenase-homologous genes in deep subseafloor sedimentary metagenomes.</title>
        <authorList>
            <person name="Kawai M."/>
            <person name="Futagami T."/>
            <person name="Toyoda A."/>
            <person name="Takaki Y."/>
            <person name="Nishi S."/>
            <person name="Hori S."/>
            <person name="Arai W."/>
            <person name="Tsubouchi T."/>
            <person name="Morono Y."/>
            <person name="Uchiyama I."/>
            <person name="Ito T."/>
            <person name="Fujiyama A."/>
            <person name="Inagaki F."/>
            <person name="Takami H."/>
        </authorList>
    </citation>
    <scope>NUCLEOTIDE SEQUENCE</scope>
    <source>
        <strain evidence="1">Expedition CK06-06</strain>
    </source>
</reference>
<gene>
    <name evidence="1" type="ORF">S12H4_43242</name>
</gene>
<evidence type="ECO:0000313" key="1">
    <source>
        <dbReference type="EMBL" id="GAJ06415.1"/>
    </source>
</evidence>
<name>X1VGT1_9ZZZZ</name>
<accession>X1VGT1</accession>
<proteinExistence type="predicted"/>
<comment type="caution">
    <text evidence="1">The sequence shown here is derived from an EMBL/GenBank/DDBJ whole genome shotgun (WGS) entry which is preliminary data.</text>
</comment>
<protein>
    <submittedName>
        <fullName evidence="1">Uncharacterized protein</fullName>
    </submittedName>
</protein>
<dbReference type="AlphaFoldDB" id="X1VGT1"/>
<dbReference type="EMBL" id="BARW01026526">
    <property type="protein sequence ID" value="GAJ06415.1"/>
    <property type="molecule type" value="Genomic_DNA"/>
</dbReference>